<dbReference type="InterPro" id="IPR006124">
    <property type="entry name" value="Metalloenzyme"/>
</dbReference>
<dbReference type="Gene3D" id="3.40.720.10">
    <property type="entry name" value="Alkaline Phosphatase, subunit A"/>
    <property type="match status" value="1"/>
</dbReference>
<name>A0A161K7Y0_9ZZZZ</name>
<protein>
    <submittedName>
        <fullName evidence="2">2,3-bisphosphoglycerate-independent phosphoglycerate mutase, archaeal type</fullName>
        <ecNumber evidence="2">5.4.2.-</ecNumber>
    </submittedName>
</protein>
<dbReference type="GO" id="GO:0016853">
    <property type="term" value="F:isomerase activity"/>
    <property type="evidence" value="ECO:0007669"/>
    <property type="project" value="UniProtKB-KW"/>
</dbReference>
<dbReference type="GO" id="GO:0046872">
    <property type="term" value="F:metal ion binding"/>
    <property type="evidence" value="ECO:0007669"/>
    <property type="project" value="InterPro"/>
</dbReference>
<reference evidence="2" key="1">
    <citation type="submission" date="2015-10" db="EMBL/GenBank/DDBJ databases">
        <authorList>
            <person name="Gilbert D.G."/>
        </authorList>
    </citation>
    <scope>NUCLEOTIDE SEQUENCE</scope>
</reference>
<feature type="domain" description="Metalloenzyme" evidence="1">
    <location>
        <begin position="3"/>
        <end position="60"/>
    </location>
</feature>
<dbReference type="EMBL" id="FAXA01000277">
    <property type="protein sequence ID" value="CUV02597.1"/>
    <property type="molecule type" value="Genomic_DNA"/>
</dbReference>
<proteinExistence type="predicted"/>
<accession>A0A161K7Y0</accession>
<sequence>MAGDHATPAIMAAHSWHPVPFMLHSKLTRGEGVPRFNERTCAQGSVGSILATQVMLLAMSHAGKLQKYGP</sequence>
<evidence type="ECO:0000259" key="1">
    <source>
        <dbReference type="Pfam" id="PF01676"/>
    </source>
</evidence>
<dbReference type="InterPro" id="IPR017850">
    <property type="entry name" value="Alkaline_phosphatase_core_sf"/>
</dbReference>
<dbReference type="AlphaFoldDB" id="A0A161K7Y0"/>
<organism evidence="2">
    <name type="scientific">hydrothermal vent metagenome</name>
    <dbReference type="NCBI Taxonomy" id="652676"/>
    <lineage>
        <taxon>unclassified sequences</taxon>
        <taxon>metagenomes</taxon>
        <taxon>ecological metagenomes</taxon>
    </lineage>
</organism>
<keyword evidence="2" id="KW-0413">Isomerase</keyword>
<dbReference type="Pfam" id="PF01676">
    <property type="entry name" value="Metalloenzyme"/>
    <property type="match status" value="1"/>
</dbReference>
<dbReference type="EC" id="5.4.2.-" evidence="2"/>
<evidence type="ECO:0000313" key="2">
    <source>
        <dbReference type="EMBL" id="CUV02597.1"/>
    </source>
</evidence>
<gene>
    <name evidence="2" type="ORF">MGWOODY_Clf2931</name>
</gene>